<evidence type="ECO:0000313" key="1">
    <source>
        <dbReference type="EMBL" id="OGD08304.1"/>
    </source>
</evidence>
<reference evidence="1 2" key="1">
    <citation type="journal article" date="2016" name="Nat. Commun.">
        <title>Thousands of microbial genomes shed light on interconnected biogeochemical processes in an aquifer system.</title>
        <authorList>
            <person name="Anantharaman K."/>
            <person name="Brown C.T."/>
            <person name="Hug L.A."/>
            <person name="Sharon I."/>
            <person name="Castelle C.J."/>
            <person name="Probst A.J."/>
            <person name="Thomas B.C."/>
            <person name="Singh A."/>
            <person name="Wilkins M.J."/>
            <person name="Karaoz U."/>
            <person name="Brodie E.L."/>
            <person name="Williams K.H."/>
            <person name="Hubbard S.S."/>
            <person name="Banfield J.F."/>
        </authorList>
    </citation>
    <scope>NUCLEOTIDE SEQUENCE [LARGE SCALE GENOMIC DNA]</scope>
</reference>
<protein>
    <submittedName>
        <fullName evidence="1">Uncharacterized protein</fullName>
    </submittedName>
</protein>
<proteinExistence type="predicted"/>
<name>A0A1F4ZSF3_9BACT</name>
<organism evidence="1 2">
    <name type="scientific">Candidatus Amesbacteria bacterium RIFOXYB1_FULL_44_23</name>
    <dbReference type="NCBI Taxonomy" id="1797263"/>
    <lineage>
        <taxon>Bacteria</taxon>
        <taxon>Candidatus Amesiibacteriota</taxon>
    </lineage>
</organism>
<dbReference type="EMBL" id="MEXR01000060">
    <property type="protein sequence ID" value="OGD08304.1"/>
    <property type="molecule type" value="Genomic_DNA"/>
</dbReference>
<accession>A0A1F4ZSF3</accession>
<dbReference type="AlphaFoldDB" id="A0A1F4ZSF3"/>
<gene>
    <name evidence="1" type="ORF">A2397_03680</name>
</gene>
<comment type="caution">
    <text evidence="1">The sequence shown here is derived from an EMBL/GenBank/DDBJ whole genome shotgun (WGS) entry which is preliminary data.</text>
</comment>
<dbReference type="Proteomes" id="UP000176424">
    <property type="component" value="Unassembled WGS sequence"/>
</dbReference>
<evidence type="ECO:0000313" key="2">
    <source>
        <dbReference type="Proteomes" id="UP000176424"/>
    </source>
</evidence>
<dbReference type="STRING" id="1797263.A2397_03680"/>
<sequence>MSNPMGRPQISISAKDLLFRKLEPYLNAGFSLRKACREAKANRAWVYTLIQRDDTFADQITRAKQYLEVYFITFIAHLVSGYSFRILRGEQIKTEELDFLKWYAVHANHMSEEFGRRINPVPAIDPEMEIRKFKRIMAECKENPN</sequence>